<accession>A0ABS8Z5K1</accession>
<keyword evidence="3" id="KW-1185">Reference proteome</keyword>
<dbReference type="Gene3D" id="2.60.40.10">
    <property type="entry name" value="Immunoglobulins"/>
    <property type="match status" value="2"/>
</dbReference>
<dbReference type="EMBL" id="JAJVCN010000001">
    <property type="protein sequence ID" value="MCE7001916.1"/>
    <property type="molecule type" value="Genomic_DNA"/>
</dbReference>
<name>A0ABS8Z5K1_9PSEU</name>
<gene>
    <name evidence="2" type="ORF">LWC34_03555</name>
</gene>
<dbReference type="InterPro" id="IPR036116">
    <property type="entry name" value="FN3_sf"/>
</dbReference>
<sequence length="239" mass="25503">MIRWIGLVSLVVLAGCSAGPTGDAPVADVKNAATLRATLASPTDIDLVWTITDPAASGQVVEYSNEENGQYTILAYLPPTSTTFRHPDLIPQTPFYYRIRTFHGPASSTVDTALPPGASGTEPQGDEEWMRATTLPGGPVRQGSVRDPGNAPTDFTATVVQTNGLAFKWTDNTSDEEGFLLEVKPDGAPDFTVATSVDVNVNSFGMIPTDDERKATYRVRPYRFGPPTNTAHQTTGGTA</sequence>
<evidence type="ECO:0000256" key="1">
    <source>
        <dbReference type="SAM" id="MobiDB-lite"/>
    </source>
</evidence>
<proteinExistence type="predicted"/>
<protein>
    <submittedName>
        <fullName evidence="2">Fibronectin type III domain-containing protein</fullName>
    </submittedName>
</protein>
<organism evidence="2 3">
    <name type="scientific">Kibdelosporangium philippinense</name>
    <dbReference type="NCBI Taxonomy" id="211113"/>
    <lineage>
        <taxon>Bacteria</taxon>
        <taxon>Bacillati</taxon>
        <taxon>Actinomycetota</taxon>
        <taxon>Actinomycetes</taxon>
        <taxon>Pseudonocardiales</taxon>
        <taxon>Pseudonocardiaceae</taxon>
        <taxon>Kibdelosporangium</taxon>
    </lineage>
</organism>
<dbReference type="Proteomes" id="UP001521150">
    <property type="component" value="Unassembled WGS sequence"/>
</dbReference>
<dbReference type="SUPFAM" id="SSF49265">
    <property type="entry name" value="Fibronectin type III"/>
    <property type="match status" value="2"/>
</dbReference>
<reference evidence="2 3" key="1">
    <citation type="submission" date="2021-12" db="EMBL/GenBank/DDBJ databases">
        <title>Genome sequence of Kibdelosporangium philippinense ATCC 49844.</title>
        <authorList>
            <person name="Fedorov E.A."/>
            <person name="Omeragic M."/>
            <person name="Shalygina K.F."/>
            <person name="Maclea K.S."/>
        </authorList>
    </citation>
    <scope>NUCLEOTIDE SEQUENCE [LARGE SCALE GENOMIC DNA]</scope>
    <source>
        <strain evidence="2 3">ATCC 49844</strain>
    </source>
</reference>
<dbReference type="PROSITE" id="PS51257">
    <property type="entry name" value="PROKAR_LIPOPROTEIN"/>
    <property type="match status" value="1"/>
</dbReference>
<evidence type="ECO:0000313" key="3">
    <source>
        <dbReference type="Proteomes" id="UP001521150"/>
    </source>
</evidence>
<comment type="caution">
    <text evidence="2">The sequence shown here is derived from an EMBL/GenBank/DDBJ whole genome shotgun (WGS) entry which is preliminary data.</text>
</comment>
<evidence type="ECO:0000313" key="2">
    <source>
        <dbReference type="EMBL" id="MCE7001916.1"/>
    </source>
</evidence>
<feature type="region of interest" description="Disordered" evidence="1">
    <location>
        <begin position="107"/>
        <end position="129"/>
    </location>
</feature>
<dbReference type="RefSeq" id="WP_233722963.1">
    <property type="nucleotide sequence ID" value="NZ_JAJVCN010000001.1"/>
</dbReference>
<dbReference type="InterPro" id="IPR013783">
    <property type="entry name" value="Ig-like_fold"/>
</dbReference>